<comment type="caution">
    <text evidence="1">The sequence shown here is derived from an EMBL/GenBank/DDBJ whole genome shotgun (WGS) entry which is preliminary data.</text>
</comment>
<gene>
    <name evidence="1" type="ORF">CCR94_20815</name>
</gene>
<protein>
    <submittedName>
        <fullName evidence="1">Uncharacterized protein</fullName>
    </submittedName>
</protein>
<dbReference type="EMBL" id="NHSJ01000128">
    <property type="protein sequence ID" value="PPQ27120.1"/>
    <property type="molecule type" value="Genomic_DNA"/>
</dbReference>
<proteinExistence type="predicted"/>
<name>A0A2S6MXN3_9HYPH</name>
<keyword evidence="2" id="KW-1185">Reference proteome</keyword>
<dbReference type="Proteomes" id="UP000239089">
    <property type="component" value="Unassembled WGS sequence"/>
</dbReference>
<dbReference type="AlphaFoldDB" id="A0A2S6MXN3"/>
<evidence type="ECO:0000313" key="1">
    <source>
        <dbReference type="EMBL" id="PPQ27120.1"/>
    </source>
</evidence>
<accession>A0A2S6MXN3</accession>
<sequence>MLSTPLVAREPAETCAVLAEMALKILTAEVAQCTINLAPRTVSLAPRTVNLAPPREGEDFSRQITPPTVLTVILRDSNCTEIKISGRLAELFRHVLRLDVA</sequence>
<organism evidence="1 2">
    <name type="scientific">Rhodoblastus sphagnicola</name>
    <dbReference type="NCBI Taxonomy" id="333368"/>
    <lineage>
        <taxon>Bacteria</taxon>
        <taxon>Pseudomonadati</taxon>
        <taxon>Pseudomonadota</taxon>
        <taxon>Alphaproteobacteria</taxon>
        <taxon>Hyphomicrobiales</taxon>
        <taxon>Rhodoblastaceae</taxon>
        <taxon>Rhodoblastus</taxon>
    </lineage>
</organism>
<reference evidence="1 2" key="1">
    <citation type="journal article" date="2018" name="Arch. Microbiol.">
        <title>New insights into the metabolic potential of the phototrophic purple bacterium Rhodopila globiformis DSM 161(T) from its draft genome sequence and evidence for a vanadium-dependent nitrogenase.</title>
        <authorList>
            <person name="Imhoff J.F."/>
            <person name="Rahn T."/>
            <person name="Kunzel S."/>
            <person name="Neulinger S.C."/>
        </authorList>
    </citation>
    <scope>NUCLEOTIDE SEQUENCE [LARGE SCALE GENOMIC DNA]</scope>
    <source>
        <strain evidence="1 2">DSM 16996</strain>
    </source>
</reference>
<evidence type="ECO:0000313" key="2">
    <source>
        <dbReference type="Proteomes" id="UP000239089"/>
    </source>
</evidence>